<dbReference type="Proteomes" id="UP001144323">
    <property type="component" value="Unassembled WGS sequence"/>
</dbReference>
<protein>
    <submittedName>
        <fullName evidence="8">Cell surface polysaccharide synthesis protein, GtrA family</fullName>
    </submittedName>
</protein>
<dbReference type="Pfam" id="PF04138">
    <property type="entry name" value="GtrA_DPMS_TM"/>
    <property type="match status" value="1"/>
</dbReference>
<evidence type="ECO:0000256" key="2">
    <source>
        <dbReference type="ARBA" id="ARBA00009399"/>
    </source>
</evidence>
<proteinExistence type="inferred from homology"/>
<gene>
    <name evidence="8" type="ORF">LMG27198_02060</name>
</gene>
<keyword evidence="5 6" id="KW-0472">Membrane</keyword>
<evidence type="ECO:0000256" key="5">
    <source>
        <dbReference type="ARBA" id="ARBA00023136"/>
    </source>
</evidence>
<dbReference type="InterPro" id="IPR007267">
    <property type="entry name" value="GtrA_DPMS_TM"/>
</dbReference>
<feature type="domain" description="GtrA/DPMS transmembrane" evidence="7">
    <location>
        <begin position="43"/>
        <end position="158"/>
    </location>
</feature>
<reference evidence="8" key="1">
    <citation type="journal article" date="2023" name="Int. J. Syst. Evol. Microbiol.">
        <title>Methylocystis iwaonis sp. nov., a type II methane-oxidizing bacterium from surface soil of a rice paddy field in Japan, and emended description of the genus Methylocystis (ex Whittenbury et al. 1970) Bowman et al. 1993.</title>
        <authorList>
            <person name="Kaise H."/>
            <person name="Sawadogo J.B."/>
            <person name="Alam M.S."/>
            <person name="Ueno C."/>
            <person name="Dianou D."/>
            <person name="Shinjo R."/>
            <person name="Asakawa S."/>
        </authorList>
    </citation>
    <scope>NUCLEOTIDE SEQUENCE</scope>
    <source>
        <strain evidence="8">LMG27198</strain>
    </source>
</reference>
<keyword evidence="3 6" id="KW-0812">Transmembrane</keyword>
<dbReference type="PANTHER" id="PTHR38459:SF1">
    <property type="entry name" value="PROPHAGE BACTOPRENOL-LINKED GLUCOSE TRANSLOCASE HOMOLOG"/>
    <property type="match status" value="1"/>
</dbReference>
<evidence type="ECO:0000313" key="8">
    <source>
        <dbReference type="EMBL" id="GLI91214.1"/>
    </source>
</evidence>
<feature type="transmembrane region" description="Helical" evidence="6">
    <location>
        <begin position="105"/>
        <end position="123"/>
    </location>
</feature>
<organism evidence="8 9">
    <name type="scientific">Methylocystis echinoides</name>
    <dbReference type="NCBI Taxonomy" id="29468"/>
    <lineage>
        <taxon>Bacteria</taxon>
        <taxon>Pseudomonadati</taxon>
        <taxon>Pseudomonadota</taxon>
        <taxon>Alphaproteobacteria</taxon>
        <taxon>Hyphomicrobiales</taxon>
        <taxon>Methylocystaceae</taxon>
        <taxon>Methylocystis</taxon>
    </lineage>
</organism>
<name>A0A9W6GQN7_9HYPH</name>
<dbReference type="PANTHER" id="PTHR38459">
    <property type="entry name" value="PROPHAGE BACTOPRENOL-LINKED GLUCOSE TRANSLOCASE HOMOLOG"/>
    <property type="match status" value="1"/>
</dbReference>
<dbReference type="EMBL" id="BSEC01000001">
    <property type="protein sequence ID" value="GLI91214.1"/>
    <property type="molecule type" value="Genomic_DNA"/>
</dbReference>
<dbReference type="AlphaFoldDB" id="A0A9W6GQN7"/>
<comment type="subcellular location">
    <subcellularLocation>
        <location evidence="1">Membrane</location>
        <topology evidence="1">Multi-pass membrane protein</topology>
    </subcellularLocation>
</comment>
<comment type="similarity">
    <text evidence="2">Belongs to the GtrA family.</text>
</comment>
<comment type="caution">
    <text evidence="8">The sequence shown here is derived from an EMBL/GenBank/DDBJ whole genome shotgun (WGS) entry which is preliminary data.</text>
</comment>
<evidence type="ECO:0000256" key="3">
    <source>
        <dbReference type="ARBA" id="ARBA00022692"/>
    </source>
</evidence>
<dbReference type="RefSeq" id="WP_281799771.1">
    <property type="nucleotide sequence ID" value="NZ_BSEC01000001.1"/>
</dbReference>
<accession>A0A9W6GQN7</accession>
<evidence type="ECO:0000256" key="4">
    <source>
        <dbReference type="ARBA" id="ARBA00022989"/>
    </source>
</evidence>
<sequence>MSAIPRRSLFSVIARRRSGSGNQQHHRGDATGAARLVADLVDYGLASGLALALDVIVLMVCHRLLGLNHLVAAAAGFVAGLALVYVISVHVVFRDRRTVSGRMEIAGFLVTGLAGLALTEALMHGFVDGMGLDVAPAKIPTAGLVFLFNFTARRSLLFSRGRSA</sequence>
<evidence type="ECO:0000259" key="7">
    <source>
        <dbReference type="Pfam" id="PF04138"/>
    </source>
</evidence>
<feature type="transmembrane region" description="Helical" evidence="6">
    <location>
        <begin position="71"/>
        <end position="93"/>
    </location>
</feature>
<dbReference type="GO" id="GO:0000271">
    <property type="term" value="P:polysaccharide biosynthetic process"/>
    <property type="evidence" value="ECO:0007669"/>
    <property type="project" value="InterPro"/>
</dbReference>
<dbReference type="GO" id="GO:0005886">
    <property type="term" value="C:plasma membrane"/>
    <property type="evidence" value="ECO:0007669"/>
    <property type="project" value="TreeGrafter"/>
</dbReference>
<evidence type="ECO:0000256" key="6">
    <source>
        <dbReference type="SAM" id="Phobius"/>
    </source>
</evidence>
<feature type="transmembrane region" description="Helical" evidence="6">
    <location>
        <begin position="43"/>
        <end position="65"/>
    </location>
</feature>
<dbReference type="InterPro" id="IPR051401">
    <property type="entry name" value="GtrA_CellWall_Glycosyl"/>
</dbReference>
<keyword evidence="9" id="KW-1185">Reference proteome</keyword>
<evidence type="ECO:0000313" key="9">
    <source>
        <dbReference type="Proteomes" id="UP001144323"/>
    </source>
</evidence>
<evidence type="ECO:0000256" key="1">
    <source>
        <dbReference type="ARBA" id="ARBA00004141"/>
    </source>
</evidence>
<keyword evidence="4 6" id="KW-1133">Transmembrane helix</keyword>